<dbReference type="GO" id="GO:0004930">
    <property type="term" value="F:G protein-coupled receptor activity"/>
    <property type="evidence" value="ECO:0007669"/>
    <property type="project" value="UniProtKB-KW"/>
</dbReference>
<evidence type="ECO:0000313" key="12">
    <source>
        <dbReference type="EMBL" id="CAH3035743.1"/>
    </source>
</evidence>
<dbReference type="PANTHER" id="PTHR45695:SF9">
    <property type="entry name" value="LEUCOKININ RECEPTOR"/>
    <property type="match status" value="1"/>
</dbReference>
<dbReference type="Gene3D" id="1.20.1070.10">
    <property type="entry name" value="Rhodopsin 7-helix transmembrane proteins"/>
    <property type="match status" value="1"/>
</dbReference>
<keyword evidence="4 8" id="KW-0297">G-protein coupled receptor</keyword>
<dbReference type="InterPro" id="IPR000276">
    <property type="entry name" value="GPCR_Rhodpsn"/>
</dbReference>
<evidence type="ECO:0000259" key="11">
    <source>
        <dbReference type="PROSITE" id="PS50262"/>
    </source>
</evidence>
<evidence type="ECO:0000256" key="4">
    <source>
        <dbReference type="ARBA" id="ARBA00023040"/>
    </source>
</evidence>
<feature type="domain" description="G-protein coupled receptors family 1 profile" evidence="11">
    <location>
        <begin position="45"/>
        <end position="299"/>
    </location>
</feature>
<keyword evidence="3 10" id="KW-1133">Transmembrane helix</keyword>
<name>A0AAU9VPH3_9CNID</name>
<evidence type="ECO:0000256" key="2">
    <source>
        <dbReference type="ARBA" id="ARBA00022692"/>
    </source>
</evidence>
<dbReference type="SUPFAM" id="SSF81321">
    <property type="entry name" value="Family A G protein-coupled receptor-like"/>
    <property type="match status" value="1"/>
</dbReference>
<dbReference type="Pfam" id="PF00001">
    <property type="entry name" value="7tm_1"/>
    <property type="match status" value="1"/>
</dbReference>
<evidence type="ECO:0000256" key="6">
    <source>
        <dbReference type="ARBA" id="ARBA00023170"/>
    </source>
</evidence>
<evidence type="ECO:0000313" key="13">
    <source>
        <dbReference type="Proteomes" id="UP001159428"/>
    </source>
</evidence>
<accession>A0AAU9VPH3</accession>
<dbReference type="InterPro" id="IPR017452">
    <property type="entry name" value="GPCR_Rhodpsn_7TM"/>
</dbReference>
<feature type="transmembrane region" description="Helical" evidence="10">
    <location>
        <begin position="189"/>
        <end position="211"/>
    </location>
</feature>
<evidence type="ECO:0000256" key="9">
    <source>
        <dbReference type="SAM" id="MobiDB-lite"/>
    </source>
</evidence>
<keyword evidence="5 10" id="KW-0472">Membrane</keyword>
<feature type="transmembrane region" description="Helical" evidence="10">
    <location>
        <begin position="33"/>
        <end position="53"/>
    </location>
</feature>
<dbReference type="PROSITE" id="PS00237">
    <property type="entry name" value="G_PROTEIN_RECEP_F1_1"/>
    <property type="match status" value="1"/>
</dbReference>
<dbReference type="CDD" id="cd00637">
    <property type="entry name" value="7tm_classA_rhodopsin-like"/>
    <property type="match status" value="1"/>
</dbReference>
<comment type="subcellular location">
    <subcellularLocation>
        <location evidence="1">Membrane</location>
        <topology evidence="1">Multi-pass membrane protein</topology>
    </subcellularLocation>
</comment>
<evidence type="ECO:0000256" key="5">
    <source>
        <dbReference type="ARBA" id="ARBA00023136"/>
    </source>
</evidence>
<feature type="transmembrane region" description="Helical" evidence="10">
    <location>
        <begin position="65"/>
        <end position="87"/>
    </location>
</feature>
<evidence type="ECO:0000256" key="10">
    <source>
        <dbReference type="SAM" id="Phobius"/>
    </source>
</evidence>
<feature type="transmembrane region" description="Helical" evidence="10">
    <location>
        <begin position="99"/>
        <end position="128"/>
    </location>
</feature>
<keyword evidence="6 8" id="KW-0675">Receptor</keyword>
<dbReference type="PANTHER" id="PTHR45695">
    <property type="entry name" value="LEUCOKININ RECEPTOR-RELATED"/>
    <property type="match status" value="1"/>
</dbReference>
<evidence type="ECO:0000256" key="3">
    <source>
        <dbReference type="ARBA" id="ARBA00022989"/>
    </source>
</evidence>
<dbReference type="PRINTS" id="PR00237">
    <property type="entry name" value="GPCRRHODOPSN"/>
</dbReference>
<keyword evidence="7 8" id="KW-0807">Transducer</keyword>
<comment type="similarity">
    <text evidence="8">Belongs to the G-protein coupled receptor 1 family.</text>
</comment>
<feature type="transmembrane region" description="Helical" evidence="10">
    <location>
        <begin position="149"/>
        <end position="169"/>
    </location>
</feature>
<keyword evidence="13" id="KW-1185">Reference proteome</keyword>
<feature type="compositionally biased region" description="Low complexity" evidence="9">
    <location>
        <begin position="1"/>
        <end position="14"/>
    </location>
</feature>
<feature type="transmembrane region" description="Helical" evidence="10">
    <location>
        <begin position="283"/>
        <end position="301"/>
    </location>
</feature>
<dbReference type="GO" id="GO:0005886">
    <property type="term" value="C:plasma membrane"/>
    <property type="evidence" value="ECO:0007669"/>
    <property type="project" value="TreeGrafter"/>
</dbReference>
<evidence type="ECO:0000256" key="1">
    <source>
        <dbReference type="ARBA" id="ARBA00004141"/>
    </source>
</evidence>
<feature type="transmembrane region" description="Helical" evidence="10">
    <location>
        <begin position="243"/>
        <end position="263"/>
    </location>
</feature>
<feature type="compositionally biased region" description="Polar residues" evidence="9">
    <location>
        <begin position="15"/>
        <end position="25"/>
    </location>
</feature>
<keyword evidence="2 8" id="KW-0812">Transmembrane</keyword>
<protein>
    <recommendedName>
        <fullName evidence="11">G-protein coupled receptors family 1 profile domain-containing protein</fullName>
    </recommendedName>
</protein>
<organism evidence="12 13">
    <name type="scientific">Pocillopora meandrina</name>
    <dbReference type="NCBI Taxonomy" id="46732"/>
    <lineage>
        <taxon>Eukaryota</taxon>
        <taxon>Metazoa</taxon>
        <taxon>Cnidaria</taxon>
        <taxon>Anthozoa</taxon>
        <taxon>Hexacorallia</taxon>
        <taxon>Scleractinia</taxon>
        <taxon>Astrocoeniina</taxon>
        <taxon>Pocilloporidae</taxon>
        <taxon>Pocillopora</taxon>
    </lineage>
</organism>
<dbReference type="SMART" id="SM01381">
    <property type="entry name" value="7TM_GPCR_Srsx"/>
    <property type="match status" value="1"/>
</dbReference>
<dbReference type="EMBL" id="CALNXJ010000003">
    <property type="protein sequence ID" value="CAH3035743.1"/>
    <property type="molecule type" value="Genomic_DNA"/>
</dbReference>
<proteinExistence type="inferred from homology"/>
<evidence type="ECO:0000256" key="8">
    <source>
        <dbReference type="RuleBase" id="RU000688"/>
    </source>
</evidence>
<gene>
    <name evidence="12" type="ORF">PMEA_00016453</name>
</gene>
<feature type="region of interest" description="Disordered" evidence="9">
    <location>
        <begin position="1"/>
        <end position="25"/>
    </location>
</feature>
<dbReference type="AlphaFoldDB" id="A0AAU9VPH3"/>
<sequence>MSSISNNSSMTNTSAPQDSSNQSGRSTVDVDMVFFWLIIIVGVVGNSLVITVVKMIRSMRTATNYLLVNVAAADVTTLVFTAIHFLIRKIRPTSPKALLSFLCAFIYNNTIVIVTLLVTSLTMTLLAFERYHALVKPLINSGRLTNGNITYVITAIWVVAIAMVTPLFAGFSYDSTAGTCHADLEELAIYVSCLFIVLTFIPFIIIAYCYSQIVYGLYVKKTICSNKSERAETPEEAREKRRLVILLILLSVVFFTAFVPYGLLIILNFNRMKIAYLTGLRHVAQYLTLLSCSVNPFIYAFQSSSYRHSFNFLFKKLFRRDTTVNSLELIKMRTGTSLRTV</sequence>
<evidence type="ECO:0000256" key="7">
    <source>
        <dbReference type="ARBA" id="ARBA00023224"/>
    </source>
</evidence>
<dbReference type="Proteomes" id="UP001159428">
    <property type="component" value="Unassembled WGS sequence"/>
</dbReference>
<comment type="caution">
    <text evidence="12">The sequence shown here is derived from an EMBL/GenBank/DDBJ whole genome shotgun (WGS) entry which is preliminary data.</text>
</comment>
<reference evidence="12 13" key="1">
    <citation type="submission" date="2022-05" db="EMBL/GenBank/DDBJ databases">
        <authorList>
            <consortium name="Genoscope - CEA"/>
            <person name="William W."/>
        </authorList>
    </citation>
    <scope>NUCLEOTIDE SEQUENCE [LARGE SCALE GENOMIC DNA]</scope>
</reference>
<dbReference type="PROSITE" id="PS50262">
    <property type="entry name" value="G_PROTEIN_RECEP_F1_2"/>
    <property type="match status" value="1"/>
</dbReference>